<proteinExistence type="predicted"/>
<dbReference type="AlphaFoldDB" id="A0A1F5Q326"/>
<evidence type="ECO:0000313" key="2">
    <source>
        <dbReference type="EMBL" id="OGE96250.1"/>
    </source>
</evidence>
<dbReference type="InterPro" id="IPR000238">
    <property type="entry name" value="RbfA"/>
</dbReference>
<dbReference type="Gene3D" id="3.30.300.20">
    <property type="match status" value="1"/>
</dbReference>
<dbReference type="STRING" id="1817841.A3B10_02980"/>
<reference evidence="2 3" key="1">
    <citation type="journal article" date="2016" name="Nat. Commun.">
        <title>Thousands of microbial genomes shed light on interconnected biogeochemical processes in an aquifer system.</title>
        <authorList>
            <person name="Anantharaman K."/>
            <person name="Brown C.T."/>
            <person name="Hug L.A."/>
            <person name="Sharon I."/>
            <person name="Castelle C.J."/>
            <person name="Probst A.J."/>
            <person name="Thomas B.C."/>
            <person name="Singh A."/>
            <person name="Wilkins M.J."/>
            <person name="Karaoz U."/>
            <person name="Brodie E.L."/>
            <person name="Williams K.H."/>
            <person name="Hubbard S.S."/>
            <person name="Banfield J.F."/>
        </authorList>
    </citation>
    <scope>NUCLEOTIDE SEQUENCE [LARGE SCALE GENOMIC DNA]</scope>
</reference>
<dbReference type="GO" id="GO:0006364">
    <property type="term" value="P:rRNA processing"/>
    <property type="evidence" value="ECO:0007669"/>
    <property type="project" value="InterPro"/>
</dbReference>
<evidence type="ECO:0008006" key="4">
    <source>
        <dbReference type="Google" id="ProtNLM"/>
    </source>
</evidence>
<dbReference type="GO" id="GO:0005829">
    <property type="term" value="C:cytosol"/>
    <property type="evidence" value="ECO:0007669"/>
    <property type="project" value="TreeGrafter"/>
</dbReference>
<accession>A0A1F5Q326</accession>
<dbReference type="PANTHER" id="PTHR33515">
    <property type="entry name" value="RIBOSOME-BINDING FACTOR A, CHLOROPLASTIC-RELATED"/>
    <property type="match status" value="1"/>
</dbReference>
<dbReference type="InterPro" id="IPR023799">
    <property type="entry name" value="RbfA_dom_sf"/>
</dbReference>
<keyword evidence="1" id="KW-0690">Ribosome biogenesis</keyword>
<name>A0A1F5Q326_9BACT</name>
<comment type="caution">
    <text evidence="2">The sequence shown here is derived from an EMBL/GenBank/DDBJ whole genome shotgun (WGS) entry which is preliminary data.</text>
</comment>
<organism evidence="2 3">
    <name type="scientific">Candidatus Doudnabacteria bacterium RIFCSPLOWO2_01_FULL_44_21</name>
    <dbReference type="NCBI Taxonomy" id="1817841"/>
    <lineage>
        <taxon>Bacteria</taxon>
        <taxon>Candidatus Doudnaibacteriota</taxon>
    </lineage>
</organism>
<protein>
    <recommendedName>
        <fullName evidence="4">Ribosome-binding factor A</fullName>
    </recommendedName>
</protein>
<dbReference type="Proteomes" id="UP000177281">
    <property type="component" value="Unassembled WGS sequence"/>
</dbReference>
<dbReference type="InterPro" id="IPR015946">
    <property type="entry name" value="KH_dom-like_a/b"/>
</dbReference>
<dbReference type="PANTHER" id="PTHR33515:SF1">
    <property type="entry name" value="RIBOSOME-BINDING FACTOR A, CHLOROPLASTIC-RELATED"/>
    <property type="match status" value="1"/>
</dbReference>
<dbReference type="GO" id="GO:0043024">
    <property type="term" value="F:ribosomal small subunit binding"/>
    <property type="evidence" value="ECO:0007669"/>
    <property type="project" value="TreeGrafter"/>
</dbReference>
<gene>
    <name evidence="2" type="ORF">A3B10_02980</name>
</gene>
<dbReference type="EMBL" id="MFFB01000006">
    <property type="protein sequence ID" value="OGE96250.1"/>
    <property type="molecule type" value="Genomic_DNA"/>
</dbReference>
<evidence type="ECO:0000256" key="1">
    <source>
        <dbReference type="ARBA" id="ARBA00022517"/>
    </source>
</evidence>
<dbReference type="Pfam" id="PF02033">
    <property type="entry name" value="RBFA"/>
    <property type="match status" value="1"/>
</dbReference>
<dbReference type="SUPFAM" id="SSF89919">
    <property type="entry name" value="Ribosome-binding factor A, RbfA"/>
    <property type="match status" value="1"/>
</dbReference>
<sequence length="99" mass="11582">MHKVIGEYLLRLELPFLTTISKVEVTSDLKWCKVWVTIMGPPAAQQETLKRISADLFDLQEELLHQLRMKIIPKVSFVLDHAEEYASHINELIRKTHEE</sequence>
<evidence type="ECO:0000313" key="3">
    <source>
        <dbReference type="Proteomes" id="UP000177281"/>
    </source>
</evidence>